<organism evidence="2 3">
    <name type="scientific">Campylobacter lari NCTC 11845</name>
    <dbReference type="NCBI Taxonomy" id="1388749"/>
    <lineage>
        <taxon>Bacteria</taxon>
        <taxon>Pseudomonadati</taxon>
        <taxon>Campylobacterota</taxon>
        <taxon>Epsilonproteobacteria</taxon>
        <taxon>Campylobacterales</taxon>
        <taxon>Campylobacteraceae</taxon>
        <taxon>Campylobacter</taxon>
    </lineage>
</organism>
<dbReference type="RefSeq" id="WP_236681653.1">
    <property type="nucleotide sequence ID" value="NZ_CP007775.1"/>
</dbReference>
<protein>
    <submittedName>
        <fullName evidence="2">Putative membrane protein</fullName>
    </submittedName>
</protein>
<keyword evidence="1" id="KW-0812">Transmembrane</keyword>
<reference evidence="2 3" key="1">
    <citation type="journal article" date="2014" name="Genome Biol. Evol.">
        <title>Comparative Genomics of the Campylobacter lari Group.</title>
        <authorList>
            <person name="Miller W.G."/>
            <person name="Yee E."/>
            <person name="Chapman M.H."/>
            <person name="Smith T.P."/>
            <person name="Bono J.L."/>
            <person name="Huynh S."/>
            <person name="Parker C.T."/>
            <person name="Vandamme P."/>
            <person name="Luong K."/>
            <person name="Korlach J."/>
        </authorList>
    </citation>
    <scope>NUCLEOTIDE SEQUENCE [LARGE SCALE GENOMIC DNA]</scope>
    <source>
        <strain evidence="3">RM3659</strain>
    </source>
</reference>
<gene>
    <name evidence="2" type="ORF">UPTC3659_1665</name>
</gene>
<accession>A0A0A8HXF6</accession>
<feature type="transmembrane region" description="Helical" evidence="1">
    <location>
        <begin position="551"/>
        <end position="574"/>
    </location>
</feature>
<dbReference type="AlphaFoldDB" id="A0A0A8HXF6"/>
<dbReference type="Proteomes" id="UP000031130">
    <property type="component" value="Chromosome"/>
</dbReference>
<keyword evidence="1" id="KW-1133">Transmembrane helix</keyword>
<feature type="transmembrane region" description="Helical" evidence="1">
    <location>
        <begin position="420"/>
        <end position="440"/>
    </location>
</feature>
<dbReference type="EMBL" id="CP007775">
    <property type="protein sequence ID" value="AJD02492.1"/>
    <property type="molecule type" value="Genomic_DNA"/>
</dbReference>
<feature type="transmembrane region" description="Helical" evidence="1">
    <location>
        <begin position="521"/>
        <end position="545"/>
    </location>
</feature>
<dbReference type="HOGENOM" id="CLU_018333_0_0_7"/>
<name>A0A0A8HXF6_CAMLA</name>
<feature type="transmembrane region" description="Helical" evidence="1">
    <location>
        <begin position="581"/>
        <end position="600"/>
    </location>
</feature>
<evidence type="ECO:0000313" key="3">
    <source>
        <dbReference type="Proteomes" id="UP000031130"/>
    </source>
</evidence>
<keyword evidence="1" id="KW-0472">Membrane</keyword>
<evidence type="ECO:0000313" key="2">
    <source>
        <dbReference type="EMBL" id="AJD02492.1"/>
    </source>
</evidence>
<evidence type="ECO:0000256" key="1">
    <source>
        <dbReference type="SAM" id="Phobius"/>
    </source>
</evidence>
<feature type="transmembrane region" description="Helical" evidence="1">
    <location>
        <begin position="620"/>
        <end position="639"/>
    </location>
</feature>
<dbReference type="KEGG" id="cln:UPTC3659_1665"/>
<proteinExistence type="predicted"/>
<sequence length="651" mass="77008">MIEETLEKILHILEKYSEKTHQNGKNEVDEDKIKDDLSKILKIKKDNIHTPSDIETLKTLKTIRKEQKHIRQINEIIPSDEKWFMICGITIEKKLLFEIIKLSQCNILFNECKVIFNIDKDSYIIKDCLCFYNCVFNRCETKIKNNIFEKSLSFFQCEIENNMLIYNNTFLNHLVFFDCHDKYGKKIKFLSLEKNTFKGCFFVKNCAIKNINLWKNKFENRCYFVDSEFGYERDGDNKAKLNFSNACFEDNAYFNNSKFYSYADFHECEFEKIACFYGVTFDKAPNFSQIILKDNFNALNITLNFTFDDLEKQIKQEHEYFNKNKNEQYQKSLDKFANDFRDSFRVFKNALIKDNNLLEASNFHKYELYCKEIELKENWNNRETKTTARKSSLHLKYFIDSLLLGFYRKLSDHHTDFLKVFNNIVLLVALYSVFLFMGGYEDNLKSYQYSDNLLDNNSSLINAFKDIKNSIIESSFVQEYSLCILIFFCVIGLLMICWDILKNIKKIYEVIKNEICIKEIIFCVLNLVAYFLGLLIVLIYLNIYIPKSQDSLVVLSNIGIFFAFIIFYLWLVYLKSLALRLMFVVVSYIIVIIVLGISISILNPFIGKIFNDEQNFTNPIFVYITFAYTILLILILFSFQKTARKNSIVPS</sequence>
<feature type="transmembrane region" description="Helical" evidence="1">
    <location>
        <begin position="479"/>
        <end position="501"/>
    </location>
</feature>